<dbReference type="Pfam" id="PF03466">
    <property type="entry name" value="LysR_substrate"/>
    <property type="match status" value="1"/>
</dbReference>
<dbReference type="InterPro" id="IPR005119">
    <property type="entry name" value="LysR_subst-bd"/>
</dbReference>
<keyword evidence="2" id="KW-0805">Transcription regulation</keyword>
<dbReference type="EMBL" id="CP073581">
    <property type="protein sequence ID" value="QUJ75810.1"/>
    <property type="molecule type" value="Genomic_DNA"/>
</dbReference>
<dbReference type="InterPro" id="IPR036388">
    <property type="entry name" value="WH-like_DNA-bd_sf"/>
</dbReference>
<gene>
    <name evidence="6" type="ORF">KDD17_12765</name>
</gene>
<keyword evidence="4" id="KW-0804">Transcription</keyword>
<dbReference type="SUPFAM" id="SSF53850">
    <property type="entry name" value="Periplasmic binding protein-like II"/>
    <property type="match status" value="1"/>
</dbReference>
<dbReference type="Pfam" id="PF00126">
    <property type="entry name" value="HTH_1"/>
    <property type="match status" value="1"/>
</dbReference>
<evidence type="ECO:0000256" key="1">
    <source>
        <dbReference type="ARBA" id="ARBA00009437"/>
    </source>
</evidence>
<reference evidence="6" key="1">
    <citation type="submission" date="2021-04" db="EMBL/GenBank/DDBJ databases">
        <title>Complete genome sequence for Sulfitobacter sp. strain JK7-1.</title>
        <authorList>
            <person name="Park S.-J."/>
        </authorList>
    </citation>
    <scope>NUCLEOTIDE SEQUENCE</scope>
    <source>
        <strain evidence="6">JK7-1</strain>
    </source>
</reference>
<evidence type="ECO:0000259" key="5">
    <source>
        <dbReference type="PROSITE" id="PS50931"/>
    </source>
</evidence>
<sequence length="286" mass="30710">MLNFHHLRYFHAVAHEGHLTRAAERMNLSQSALSAQIRALEDRLGHALFDRVGRRLQLTEVGRIVLDHADRIFDTGAELEAVLAQTGDAVPPLRVGALSTLSRNFQLQFLRPALGRCEVILKSGGAGMLLEMLEALGLDVVLSTAPPDVATAGRFTTHAIAAQPVGLHGAPARLAHDSLRDLLSTEPLILPTGAIRIGFDSLLARLGVTPTIAAEVDDMAMVRLLAREDAGVALAPDVVLADEIASGRIATAPFDLDLTERFYAITVPRGFPHPLLAELTTPAYPD</sequence>
<dbReference type="GO" id="GO:0000976">
    <property type="term" value="F:transcription cis-regulatory region binding"/>
    <property type="evidence" value="ECO:0007669"/>
    <property type="project" value="TreeGrafter"/>
</dbReference>
<keyword evidence="7" id="KW-1185">Reference proteome</keyword>
<dbReference type="Proteomes" id="UP000683291">
    <property type="component" value="Chromosome 1"/>
</dbReference>
<accession>A0A975JCZ2</accession>
<dbReference type="InterPro" id="IPR000847">
    <property type="entry name" value="LysR_HTH_N"/>
</dbReference>
<dbReference type="PANTHER" id="PTHR30126">
    <property type="entry name" value="HTH-TYPE TRANSCRIPTIONAL REGULATOR"/>
    <property type="match status" value="1"/>
</dbReference>
<dbReference type="PANTHER" id="PTHR30126:SF98">
    <property type="entry name" value="HTH-TYPE TRANSCRIPTIONAL ACTIVATOR BAUR"/>
    <property type="match status" value="1"/>
</dbReference>
<dbReference type="AlphaFoldDB" id="A0A975JCZ2"/>
<feature type="domain" description="HTH lysR-type" evidence="5">
    <location>
        <begin position="2"/>
        <end position="59"/>
    </location>
</feature>
<dbReference type="PRINTS" id="PR00039">
    <property type="entry name" value="HTHLYSR"/>
</dbReference>
<dbReference type="FunFam" id="1.10.10.10:FF:000001">
    <property type="entry name" value="LysR family transcriptional regulator"/>
    <property type="match status" value="1"/>
</dbReference>
<evidence type="ECO:0000313" key="6">
    <source>
        <dbReference type="EMBL" id="QUJ75810.1"/>
    </source>
</evidence>
<evidence type="ECO:0000313" key="7">
    <source>
        <dbReference type="Proteomes" id="UP000683291"/>
    </source>
</evidence>
<proteinExistence type="inferred from homology"/>
<dbReference type="InterPro" id="IPR036390">
    <property type="entry name" value="WH_DNA-bd_sf"/>
</dbReference>
<name>A0A975JCZ2_9RHOB</name>
<comment type="similarity">
    <text evidence="1">Belongs to the LysR transcriptional regulatory family.</text>
</comment>
<evidence type="ECO:0000256" key="3">
    <source>
        <dbReference type="ARBA" id="ARBA00023125"/>
    </source>
</evidence>
<dbReference type="Gene3D" id="1.10.10.10">
    <property type="entry name" value="Winged helix-like DNA-binding domain superfamily/Winged helix DNA-binding domain"/>
    <property type="match status" value="1"/>
</dbReference>
<evidence type="ECO:0000256" key="4">
    <source>
        <dbReference type="ARBA" id="ARBA00023163"/>
    </source>
</evidence>
<evidence type="ECO:0000256" key="2">
    <source>
        <dbReference type="ARBA" id="ARBA00023015"/>
    </source>
</evidence>
<dbReference type="SUPFAM" id="SSF46785">
    <property type="entry name" value="Winged helix' DNA-binding domain"/>
    <property type="match status" value="1"/>
</dbReference>
<keyword evidence="3" id="KW-0238">DNA-binding</keyword>
<dbReference type="RefSeq" id="WP_212704010.1">
    <property type="nucleotide sequence ID" value="NZ_CP073581.1"/>
</dbReference>
<dbReference type="PROSITE" id="PS50931">
    <property type="entry name" value="HTH_LYSR"/>
    <property type="match status" value="1"/>
</dbReference>
<protein>
    <submittedName>
        <fullName evidence="6">LysR family transcriptional regulator</fullName>
    </submittedName>
</protein>
<dbReference type="GO" id="GO:0003700">
    <property type="term" value="F:DNA-binding transcription factor activity"/>
    <property type="evidence" value="ECO:0007669"/>
    <property type="project" value="InterPro"/>
</dbReference>
<dbReference type="Gene3D" id="3.40.190.10">
    <property type="entry name" value="Periplasmic binding protein-like II"/>
    <property type="match status" value="2"/>
</dbReference>
<dbReference type="KEGG" id="sual:KDD17_12765"/>
<organism evidence="6 7">
    <name type="scientific">Sulfitobacter albidus</name>
    <dbReference type="NCBI Taxonomy" id="2829501"/>
    <lineage>
        <taxon>Bacteria</taxon>
        <taxon>Pseudomonadati</taxon>
        <taxon>Pseudomonadota</taxon>
        <taxon>Alphaproteobacteria</taxon>
        <taxon>Rhodobacterales</taxon>
        <taxon>Roseobacteraceae</taxon>
        <taxon>Sulfitobacter</taxon>
    </lineage>
</organism>